<comment type="caution">
    <text evidence="2">The sequence shown here is derived from an EMBL/GenBank/DDBJ whole genome shotgun (WGS) entry which is preliminary data.</text>
</comment>
<gene>
    <name evidence="2" type="ORF">JCM19232_1406</name>
</gene>
<protein>
    <submittedName>
        <fullName evidence="2">Uncharacterized protein</fullName>
    </submittedName>
</protein>
<evidence type="ECO:0000313" key="2">
    <source>
        <dbReference type="EMBL" id="GAM63259.1"/>
    </source>
</evidence>
<keyword evidence="1" id="KW-0472">Membrane</keyword>
<dbReference type="AlphaFoldDB" id="A0A0B8PKM7"/>
<keyword evidence="1" id="KW-0812">Transmembrane</keyword>
<name>A0A0B8PKM7_9VIBR</name>
<proteinExistence type="predicted"/>
<keyword evidence="1" id="KW-1133">Transmembrane helix</keyword>
<dbReference type="Proteomes" id="UP000031670">
    <property type="component" value="Unassembled WGS sequence"/>
</dbReference>
<organism evidence="2 3">
    <name type="scientific">Vibrio ishigakensis</name>
    <dbReference type="NCBI Taxonomy" id="1481914"/>
    <lineage>
        <taxon>Bacteria</taxon>
        <taxon>Pseudomonadati</taxon>
        <taxon>Pseudomonadota</taxon>
        <taxon>Gammaproteobacteria</taxon>
        <taxon>Vibrionales</taxon>
        <taxon>Vibrionaceae</taxon>
        <taxon>Vibrio</taxon>
    </lineage>
</organism>
<evidence type="ECO:0000313" key="3">
    <source>
        <dbReference type="Proteomes" id="UP000031670"/>
    </source>
</evidence>
<sequence>MNNNLVKVVLVGVAVVLGFFAGDIYHSFKKDDSNLTYCEASAQGCTEQGVSVFLDSDVAKAMKPTEIEVDWPGQESDMLLIELEGKEMNMGVAKFELSRDQGNKFTGTLLLPACHSEKMTWIGKVSSEQSPQGSHF</sequence>
<reference evidence="2 3" key="2">
    <citation type="submission" date="2015-01" db="EMBL/GenBank/DDBJ databases">
        <authorList>
            <consortium name="NBRP consortium"/>
            <person name="Sawabe T."/>
            <person name="Meirelles P."/>
            <person name="Feng G."/>
            <person name="Sayaka M."/>
            <person name="Hattori M."/>
            <person name="Ohkuma M."/>
        </authorList>
    </citation>
    <scope>NUCLEOTIDE SEQUENCE [LARGE SCALE GENOMIC DNA]</scope>
    <source>
        <strain evidence="2 3">JCM19232</strain>
    </source>
</reference>
<evidence type="ECO:0000256" key="1">
    <source>
        <dbReference type="SAM" id="Phobius"/>
    </source>
</evidence>
<dbReference type="EMBL" id="BBSA01000008">
    <property type="protein sequence ID" value="GAM63259.1"/>
    <property type="molecule type" value="Genomic_DNA"/>
</dbReference>
<accession>A0A0B8PKM7</accession>
<reference evidence="2 3" key="1">
    <citation type="submission" date="2015-01" db="EMBL/GenBank/DDBJ databases">
        <title>Vibrio sp. C5 JCM 19232 whole genome shotgun sequence.</title>
        <authorList>
            <person name="Sawabe T."/>
            <person name="Meirelles P."/>
            <person name="Feng G."/>
            <person name="Sayaka M."/>
            <person name="Hattori M."/>
            <person name="Ohkuma M."/>
        </authorList>
    </citation>
    <scope>NUCLEOTIDE SEQUENCE [LARGE SCALE GENOMIC DNA]</scope>
    <source>
        <strain evidence="2 3">JCM19232</strain>
    </source>
</reference>
<feature type="transmembrane region" description="Helical" evidence="1">
    <location>
        <begin position="6"/>
        <end position="25"/>
    </location>
</feature>